<dbReference type="KEGG" id="atp:ATR_1438"/>
<dbReference type="NCBIfam" id="TIGR04176">
    <property type="entry name" value="MarR_EPS"/>
    <property type="match status" value="1"/>
</dbReference>
<dbReference type="EMBL" id="CP031367">
    <property type="protein sequence ID" value="AXK49293.1"/>
    <property type="molecule type" value="Genomic_DNA"/>
</dbReference>
<dbReference type="RefSeq" id="WP_228254213.1">
    <property type="nucleotide sequence ID" value="NZ_CP031367.1"/>
</dbReference>
<dbReference type="SUPFAM" id="SSF46785">
    <property type="entry name" value="Winged helix' DNA-binding domain"/>
    <property type="match status" value="1"/>
</dbReference>
<name>A0AAD0VMB9_9BACT</name>
<dbReference type="Pfam" id="PF13412">
    <property type="entry name" value="HTH_24"/>
    <property type="match status" value="1"/>
</dbReference>
<dbReference type="InterPro" id="IPR026433">
    <property type="entry name" value="MarR_EPS"/>
</dbReference>
<proteinExistence type="predicted"/>
<gene>
    <name evidence="1" type="ORF">ATR_1438</name>
</gene>
<evidence type="ECO:0000313" key="1">
    <source>
        <dbReference type="EMBL" id="AXK49293.1"/>
    </source>
</evidence>
<dbReference type="Proteomes" id="UP000254504">
    <property type="component" value="Chromosome"/>
</dbReference>
<reference evidence="1 2" key="1">
    <citation type="submission" date="2018-07" db="EMBL/GenBank/DDBJ databases">
        <title>Complete genome of the Arcobacter trophiarum type strain LMG 25534.</title>
        <authorList>
            <person name="Miller W.G."/>
            <person name="Yee E."/>
        </authorList>
    </citation>
    <scope>NUCLEOTIDE SEQUENCE [LARGE SCALE GENOMIC DNA]</scope>
    <source>
        <strain evidence="1 2">LMG 25534</strain>
    </source>
</reference>
<accession>A0AAD0VMB9</accession>
<sequence>MQKNREVLDETSFDILRKVPDSSGQMSLAKELDISIGKVNYVLNALIDKGLIKVENFKNSNNKIAYRYLLTQKGVIEKFELTKYFIERKKLEYDELQKELEILSKKT</sequence>
<dbReference type="Gene3D" id="1.10.10.10">
    <property type="entry name" value="Winged helix-like DNA-binding domain superfamily/Winged helix DNA-binding domain"/>
    <property type="match status" value="1"/>
</dbReference>
<organism evidence="1 2">
    <name type="scientific">Aliarcobacter trophiarum LMG 25534</name>
    <dbReference type="NCBI Taxonomy" id="1032241"/>
    <lineage>
        <taxon>Bacteria</taxon>
        <taxon>Pseudomonadati</taxon>
        <taxon>Campylobacterota</taxon>
        <taxon>Epsilonproteobacteria</taxon>
        <taxon>Campylobacterales</taxon>
        <taxon>Arcobacteraceae</taxon>
        <taxon>Aliarcobacter</taxon>
    </lineage>
</organism>
<evidence type="ECO:0000313" key="2">
    <source>
        <dbReference type="Proteomes" id="UP000254504"/>
    </source>
</evidence>
<dbReference type="InterPro" id="IPR036388">
    <property type="entry name" value="WH-like_DNA-bd_sf"/>
</dbReference>
<dbReference type="AlphaFoldDB" id="A0AAD0VMB9"/>
<protein>
    <submittedName>
        <fullName evidence="1">EPS-associated transcriptional regulator, MarR family</fullName>
    </submittedName>
</protein>
<dbReference type="InterPro" id="IPR036390">
    <property type="entry name" value="WH_DNA-bd_sf"/>
</dbReference>